<keyword evidence="3 9" id="KW-0862">Zinc</keyword>
<keyword evidence="4 9" id="KW-0805">Transcription regulation</keyword>
<dbReference type="PROSITE" id="PS01361">
    <property type="entry name" value="ZF_DOF_1"/>
    <property type="match status" value="1"/>
</dbReference>
<comment type="subcellular location">
    <subcellularLocation>
        <location evidence="8 9">Nucleus</location>
    </subcellularLocation>
</comment>
<evidence type="ECO:0000256" key="4">
    <source>
        <dbReference type="ARBA" id="ARBA00023015"/>
    </source>
</evidence>
<dbReference type="Pfam" id="PF02701">
    <property type="entry name" value="Zn_ribbon_Dof"/>
    <property type="match status" value="1"/>
</dbReference>
<evidence type="ECO:0000256" key="8">
    <source>
        <dbReference type="PROSITE-ProRule" id="PRU00071"/>
    </source>
</evidence>
<accession>A0A445GQN9</accession>
<evidence type="ECO:0000313" key="12">
    <source>
        <dbReference type="EMBL" id="RZB63571.1"/>
    </source>
</evidence>
<dbReference type="PROSITE" id="PS50884">
    <property type="entry name" value="ZF_DOF_2"/>
    <property type="match status" value="1"/>
</dbReference>
<feature type="region of interest" description="Disordered" evidence="10">
    <location>
        <begin position="280"/>
        <end position="313"/>
    </location>
</feature>
<feature type="compositionally biased region" description="Polar residues" evidence="10">
    <location>
        <begin position="280"/>
        <end position="304"/>
    </location>
</feature>
<evidence type="ECO:0000256" key="5">
    <source>
        <dbReference type="ARBA" id="ARBA00023125"/>
    </source>
</evidence>
<organism evidence="12 13">
    <name type="scientific">Glycine soja</name>
    <name type="common">Wild soybean</name>
    <dbReference type="NCBI Taxonomy" id="3848"/>
    <lineage>
        <taxon>Eukaryota</taxon>
        <taxon>Viridiplantae</taxon>
        <taxon>Streptophyta</taxon>
        <taxon>Embryophyta</taxon>
        <taxon>Tracheophyta</taxon>
        <taxon>Spermatophyta</taxon>
        <taxon>Magnoliopsida</taxon>
        <taxon>eudicotyledons</taxon>
        <taxon>Gunneridae</taxon>
        <taxon>Pentapetalae</taxon>
        <taxon>rosids</taxon>
        <taxon>fabids</taxon>
        <taxon>Fabales</taxon>
        <taxon>Fabaceae</taxon>
        <taxon>Papilionoideae</taxon>
        <taxon>50 kb inversion clade</taxon>
        <taxon>NPAAA clade</taxon>
        <taxon>indigoferoid/millettioid clade</taxon>
        <taxon>Phaseoleae</taxon>
        <taxon>Glycine</taxon>
        <taxon>Glycine subgen. Soja</taxon>
    </lineage>
</organism>
<evidence type="ECO:0000256" key="7">
    <source>
        <dbReference type="ARBA" id="ARBA00023242"/>
    </source>
</evidence>
<dbReference type="AlphaFoldDB" id="A0A445GQN9"/>
<keyword evidence="2 8" id="KW-0863">Zinc-finger</keyword>
<dbReference type="EMBL" id="QZWG01000015">
    <property type="protein sequence ID" value="RZB63571.1"/>
    <property type="molecule type" value="Genomic_DNA"/>
</dbReference>
<evidence type="ECO:0000256" key="10">
    <source>
        <dbReference type="SAM" id="MobiDB-lite"/>
    </source>
</evidence>
<keyword evidence="6 9" id="KW-0804">Transcription</keyword>
<evidence type="ECO:0000256" key="9">
    <source>
        <dbReference type="RuleBase" id="RU369094"/>
    </source>
</evidence>
<dbReference type="PANTHER" id="PTHR31992">
    <property type="entry name" value="DOF ZINC FINGER PROTEIN DOF1.4-RELATED"/>
    <property type="match status" value="1"/>
</dbReference>
<evidence type="ECO:0000256" key="2">
    <source>
        <dbReference type="ARBA" id="ARBA00022771"/>
    </source>
</evidence>
<sequence>MEQGVEEGGGMNKIPRDSRVKEIRQGDAQIQVQAPQQPQKCPRCDSLNTKFCYYNNYSLSQPRYFCKTCRRYWTQGGTLRNVPVGGGCRKGKRAKSSNSSSSENMNSSSRSLPQQQQQPQGVVVQTQAPPLTTVVKAKDPSSVVASTFYQSGGYLSSLAAMHSLNSSSHPFDHSLNFAGSDTLRSSNLGLLSGFNVQRPIGPIRPPHLYHQMGSGEREMVSLYEQGLVNPSSSSMANTDTNSSGVSQHDWPMSFINNNNNNASNRASDASLWSTISTTVGGNAERTSPSGVGAGSSSFVKNQWPNLPGYGPPP</sequence>
<dbReference type="Gramene" id="XM_028347065.1">
    <property type="protein sequence ID" value="XP_028202866.1"/>
    <property type="gene ID" value="LOC114386978"/>
</dbReference>
<keyword evidence="5 8" id="KW-0238">DNA-binding</keyword>
<feature type="domain" description="Dof-type" evidence="11">
    <location>
        <begin position="39"/>
        <end position="93"/>
    </location>
</feature>
<keyword evidence="1 9" id="KW-0479">Metal-binding</keyword>
<dbReference type="InterPro" id="IPR045174">
    <property type="entry name" value="Dof"/>
</dbReference>
<name>A0A445GQN9_GLYSO</name>
<dbReference type="InterPro" id="IPR003851">
    <property type="entry name" value="Znf_Dof"/>
</dbReference>
<dbReference type="GO" id="GO:0005634">
    <property type="term" value="C:nucleus"/>
    <property type="evidence" value="ECO:0007669"/>
    <property type="project" value="UniProtKB-SubCell"/>
</dbReference>
<evidence type="ECO:0000256" key="1">
    <source>
        <dbReference type="ARBA" id="ARBA00022723"/>
    </source>
</evidence>
<evidence type="ECO:0000256" key="6">
    <source>
        <dbReference type="ARBA" id="ARBA00023163"/>
    </source>
</evidence>
<dbReference type="GO" id="GO:0003700">
    <property type="term" value="F:DNA-binding transcription factor activity"/>
    <property type="evidence" value="ECO:0007669"/>
    <property type="project" value="UniProtKB-UniRule"/>
</dbReference>
<feature type="compositionally biased region" description="Low complexity" evidence="10">
    <location>
        <begin position="96"/>
        <end position="123"/>
    </location>
</feature>
<dbReference type="GO" id="GO:0008270">
    <property type="term" value="F:zinc ion binding"/>
    <property type="evidence" value="ECO:0007669"/>
    <property type="project" value="UniProtKB-KW"/>
</dbReference>
<keyword evidence="7 8" id="KW-0539">Nucleus</keyword>
<reference evidence="12 13" key="1">
    <citation type="submission" date="2018-09" db="EMBL/GenBank/DDBJ databases">
        <title>A high-quality reference genome of wild soybean provides a powerful tool to mine soybean genomes.</title>
        <authorList>
            <person name="Xie M."/>
            <person name="Chung C.Y.L."/>
            <person name="Li M.-W."/>
            <person name="Wong F.-L."/>
            <person name="Chan T.-F."/>
            <person name="Lam H.-M."/>
        </authorList>
    </citation>
    <scope>NUCLEOTIDE SEQUENCE [LARGE SCALE GENOMIC DNA]</scope>
    <source>
        <strain evidence="13">cv. W05</strain>
        <tissue evidence="12">Hypocotyl of etiolated seedlings</tissue>
    </source>
</reference>
<protein>
    <recommendedName>
        <fullName evidence="9">Dof zinc finger protein</fullName>
    </recommendedName>
</protein>
<gene>
    <name evidence="12" type="ORF">D0Y65_040249</name>
</gene>
<keyword evidence="13" id="KW-1185">Reference proteome</keyword>
<proteinExistence type="predicted"/>
<comment type="function">
    <text evidence="9">Transcription factor that binds specifically to a 5'-AA[AG]G-3' consensus core sequence.</text>
</comment>
<feature type="region of interest" description="Disordered" evidence="10">
    <location>
        <begin position="83"/>
        <end position="123"/>
    </location>
</feature>
<comment type="caution">
    <text evidence="12">The sequence shown here is derived from an EMBL/GenBank/DDBJ whole genome shotgun (WGS) entry which is preliminary data.</text>
</comment>
<dbReference type="GO" id="GO:0003677">
    <property type="term" value="F:DNA binding"/>
    <property type="evidence" value="ECO:0007669"/>
    <property type="project" value="UniProtKB-UniRule"/>
</dbReference>
<evidence type="ECO:0000313" key="13">
    <source>
        <dbReference type="Proteomes" id="UP000289340"/>
    </source>
</evidence>
<dbReference type="Proteomes" id="UP000289340">
    <property type="component" value="Chromosome 15"/>
</dbReference>
<evidence type="ECO:0000259" key="11">
    <source>
        <dbReference type="PROSITE" id="PS50884"/>
    </source>
</evidence>
<dbReference type="PANTHER" id="PTHR31992:SF108">
    <property type="entry name" value="DOF ZINC FINGER PROTEIN"/>
    <property type="match status" value="1"/>
</dbReference>
<evidence type="ECO:0000256" key="3">
    <source>
        <dbReference type="ARBA" id="ARBA00022833"/>
    </source>
</evidence>